<keyword evidence="2" id="KW-1185">Reference proteome</keyword>
<organism evidence="1 2">
    <name type="scientific">Oedothorax gibbosus</name>
    <dbReference type="NCBI Taxonomy" id="931172"/>
    <lineage>
        <taxon>Eukaryota</taxon>
        <taxon>Metazoa</taxon>
        <taxon>Ecdysozoa</taxon>
        <taxon>Arthropoda</taxon>
        <taxon>Chelicerata</taxon>
        <taxon>Arachnida</taxon>
        <taxon>Araneae</taxon>
        <taxon>Araneomorphae</taxon>
        <taxon>Entelegynae</taxon>
        <taxon>Araneoidea</taxon>
        <taxon>Linyphiidae</taxon>
        <taxon>Erigoninae</taxon>
        <taxon>Oedothorax</taxon>
    </lineage>
</organism>
<reference evidence="1 2" key="1">
    <citation type="journal article" date="2022" name="Nat. Ecol. Evol.">
        <title>A masculinizing supergene underlies an exaggerated male reproductive morph in a spider.</title>
        <authorList>
            <person name="Hendrickx F."/>
            <person name="De Corte Z."/>
            <person name="Sonet G."/>
            <person name="Van Belleghem S.M."/>
            <person name="Kostlbacher S."/>
            <person name="Vangestel C."/>
        </authorList>
    </citation>
    <scope>NUCLEOTIDE SEQUENCE [LARGE SCALE GENOMIC DNA]</scope>
    <source>
        <strain evidence="1">W744_W776</strain>
    </source>
</reference>
<evidence type="ECO:0000313" key="2">
    <source>
        <dbReference type="Proteomes" id="UP000827092"/>
    </source>
</evidence>
<sequence>MHLVGHFHALPGRNTGPFRPTQTIAAVKDAPVINCKGFVGVGRDLGGCISRVFQPSTVRMFTGSSEEFVFFGLGRNSGCGT</sequence>
<evidence type="ECO:0000313" key="1">
    <source>
        <dbReference type="EMBL" id="KAG8187128.1"/>
    </source>
</evidence>
<gene>
    <name evidence="1" type="ORF">JTE90_004874</name>
</gene>
<proteinExistence type="predicted"/>
<comment type="caution">
    <text evidence="1">The sequence shown here is derived from an EMBL/GenBank/DDBJ whole genome shotgun (WGS) entry which is preliminary data.</text>
</comment>
<dbReference type="Proteomes" id="UP000827092">
    <property type="component" value="Unassembled WGS sequence"/>
</dbReference>
<dbReference type="EMBL" id="JAFNEN010000278">
    <property type="protein sequence ID" value="KAG8187128.1"/>
    <property type="molecule type" value="Genomic_DNA"/>
</dbReference>
<dbReference type="AlphaFoldDB" id="A0AAV6UTF6"/>
<name>A0AAV6UTF6_9ARAC</name>
<accession>A0AAV6UTF6</accession>
<protein>
    <submittedName>
        <fullName evidence="1">Uncharacterized protein</fullName>
    </submittedName>
</protein>